<evidence type="ECO:0000313" key="3">
    <source>
        <dbReference type="EMBL" id="KAL0192072.1"/>
    </source>
</evidence>
<evidence type="ECO:0000313" key="4">
    <source>
        <dbReference type="Proteomes" id="UP001529510"/>
    </source>
</evidence>
<proteinExistence type="inferred from homology"/>
<dbReference type="Pfam" id="PF00067">
    <property type="entry name" value="p450"/>
    <property type="match status" value="1"/>
</dbReference>
<accession>A0ABD0R269</accession>
<keyword evidence="2" id="KW-0408">Iron</keyword>
<gene>
    <name evidence="3" type="ORF">M9458_010368</name>
</gene>
<organism evidence="3 4">
    <name type="scientific">Cirrhinus mrigala</name>
    <name type="common">Mrigala</name>
    <dbReference type="NCBI Taxonomy" id="683832"/>
    <lineage>
        <taxon>Eukaryota</taxon>
        <taxon>Metazoa</taxon>
        <taxon>Chordata</taxon>
        <taxon>Craniata</taxon>
        <taxon>Vertebrata</taxon>
        <taxon>Euteleostomi</taxon>
        <taxon>Actinopterygii</taxon>
        <taxon>Neopterygii</taxon>
        <taxon>Teleostei</taxon>
        <taxon>Ostariophysi</taxon>
        <taxon>Cypriniformes</taxon>
        <taxon>Cyprinidae</taxon>
        <taxon>Labeoninae</taxon>
        <taxon>Labeonini</taxon>
        <taxon>Cirrhinus</taxon>
    </lineage>
</organism>
<evidence type="ECO:0000256" key="1">
    <source>
        <dbReference type="ARBA" id="ARBA00010617"/>
    </source>
</evidence>
<comment type="similarity">
    <text evidence="1">Belongs to the cytochrome P450 family.</text>
</comment>
<protein>
    <submittedName>
        <fullName evidence="3">Uncharacterized protein</fullName>
    </submittedName>
</protein>
<dbReference type="InterPro" id="IPR036396">
    <property type="entry name" value="Cyt_P450_sf"/>
</dbReference>
<sequence length="56" mass="6386">MQVAAKFGSIFSLRVGYDKIVLVSGYEWVKEVLVTQGDYFLDRLISPPFKEVFQGN</sequence>
<dbReference type="Proteomes" id="UP001529510">
    <property type="component" value="Unassembled WGS sequence"/>
</dbReference>
<dbReference type="InterPro" id="IPR002401">
    <property type="entry name" value="Cyt_P450_E_grp-I"/>
</dbReference>
<dbReference type="Gene3D" id="1.10.630.10">
    <property type="entry name" value="Cytochrome P450"/>
    <property type="match status" value="1"/>
</dbReference>
<dbReference type="PRINTS" id="PR00463">
    <property type="entry name" value="EP450I"/>
</dbReference>
<name>A0ABD0R269_CIRMR</name>
<dbReference type="SUPFAM" id="SSF48264">
    <property type="entry name" value="Cytochrome P450"/>
    <property type="match status" value="1"/>
</dbReference>
<reference evidence="3 4" key="1">
    <citation type="submission" date="2024-05" db="EMBL/GenBank/DDBJ databases">
        <title>Genome sequencing and assembly of Indian major carp, Cirrhinus mrigala (Hamilton, 1822).</title>
        <authorList>
            <person name="Mohindra V."/>
            <person name="Chowdhury L.M."/>
            <person name="Lal K."/>
            <person name="Jena J.K."/>
        </authorList>
    </citation>
    <scope>NUCLEOTIDE SEQUENCE [LARGE SCALE GENOMIC DNA]</scope>
    <source>
        <strain evidence="3">CM1030</strain>
        <tissue evidence="3">Blood</tissue>
    </source>
</reference>
<feature type="non-terminal residue" evidence="3">
    <location>
        <position position="56"/>
    </location>
</feature>
<dbReference type="EMBL" id="JAMKFB020000005">
    <property type="protein sequence ID" value="KAL0192072.1"/>
    <property type="molecule type" value="Genomic_DNA"/>
</dbReference>
<comment type="caution">
    <text evidence="3">The sequence shown here is derived from an EMBL/GenBank/DDBJ whole genome shotgun (WGS) entry which is preliminary data.</text>
</comment>
<evidence type="ECO:0000256" key="2">
    <source>
        <dbReference type="ARBA" id="ARBA00023004"/>
    </source>
</evidence>
<dbReference type="AlphaFoldDB" id="A0ABD0R269"/>
<dbReference type="InterPro" id="IPR001128">
    <property type="entry name" value="Cyt_P450"/>
</dbReference>
<keyword evidence="4" id="KW-1185">Reference proteome</keyword>